<dbReference type="PANTHER" id="PTHR30008">
    <property type="entry name" value="EXODEOXYRIBONUCLEASE 7 LARGE SUBUNIT"/>
    <property type="match status" value="1"/>
</dbReference>
<comment type="catalytic activity">
    <reaction evidence="5 6">
        <text>Exonucleolytic cleavage in either 5'- to 3'- or 3'- to 5'-direction to yield nucleoside 5'-phosphates.</text>
        <dbReference type="EC" id="3.1.11.6"/>
    </reaction>
</comment>
<evidence type="ECO:0000256" key="5">
    <source>
        <dbReference type="HAMAP-Rule" id="MF_00378"/>
    </source>
</evidence>
<dbReference type="NCBIfam" id="TIGR00237">
    <property type="entry name" value="xseA"/>
    <property type="match status" value="1"/>
</dbReference>
<dbReference type="Pfam" id="PF02601">
    <property type="entry name" value="Exonuc_VII_L"/>
    <property type="match status" value="1"/>
</dbReference>
<reference evidence="9 10" key="1">
    <citation type="submission" date="2020-02" db="EMBL/GenBank/DDBJ databases">
        <title>Fructobacillus sp. isolated from paper mulberry of Taiwan.</title>
        <authorList>
            <person name="Lin S.-T."/>
        </authorList>
    </citation>
    <scope>NUCLEOTIDE SEQUENCE [LARGE SCALE GENOMIC DNA]</scope>
    <source>
        <strain evidence="9 10">S1-1</strain>
    </source>
</reference>
<feature type="domain" description="Exonuclease VII large subunit C-terminal" evidence="7">
    <location>
        <begin position="137"/>
        <end position="424"/>
    </location>
</feature>
<keyword evidence="2 5" id="KW-0540">Nuclease</keyword>
<accession>A0ABS5QX46</accession>
<evidence type="ECO:0000259" key="8">
    <source>
        <dbReference type="Pfam" id="PF13742"/>
    </source>
</evidence>
<dbReference type="CDD" id="cd04489">
    <property type="entry name" value="ExoVII_LU_OBF"/>
    <property type="match status" value="1"/>
</dbReference>
<sequence>MHCLGGTFVDQSQYVSVSALTKYLSAKFDRDPHLGKVYLTGEISNLGNRRSRHLYFSIKDPEEKAVIRAAMFSYASRLKFEPEEGMKVQAVGRVQLYEPAGSYSIILEQMTPAGVGDLFLALQQLKDKLSKEGLFTAPKRPIPALPKKIAVITSPTGAVVEDVAKTVERRLPQAQVVLLPAVVQGDGAVPSLLKQLERVDQLGFDTVIIGRGGGSIEDLWAFNDEALVRRVAALKTPIIASVGHETDNTLVDLVADQRAATPTAAAELATPISKQNLLDRVLELSARLNLAGQKLIQKKQQDLKYVIDRPIMKQPDRLYAAYQQEVDSLEKRLLQAFSRKTEQDKYQEQALRERLFQQKGQLLRPYQEHLALSAAKLDLVSPLKILSSGYTIVRDEKGQVVKATTDLAAGQPVDLTFADGQLTAKILGEKHD</sequence>
<organism evidence="9 10">
    <name type="scientific">Fructobacillus parabroussonetiae</name>
    <dbReference type="NCBI Taxonomy" id="2713174"/>
    <lineage>
        <taxon>Bacteria</taxon>
        <taxon>Bacillati</taxon>
        <taxon>Bacillota</taxon>
        <taxon>Bacilli</taxon>
        <taxon>Lactobacillales</taxon>
        <taxon>Lactobacillaceae</taxon>
        <taxon>Fructobacillus</taxon>
    </lineage>
</organism>
<evidence type="ECO:0000256" key="1">
    <source>
        <dbReference type="ARBA" id="ARBA00022490"/>
    </source>
</evidence>
<comment type="similarity">
    <text evidence="5 6">Belongs to the XseA family.</text>
</comment>
<dbReference type="EMBL" id="JAAMFL010000007">
    <property type="protein sequence ID" value="MBS9337778.1"/>
    <property type="molecule type" value="Genomic_DNA"/>
</dbReference>
<keyword evidence="4 5" id="KW-0269">Exonuclease</keyword>
<evidence type="ECO:0000256" key="2">
    <source>
        <dbReference type="ARBA" id="ARBA00022722"/>
    </source>
</evidence>
<dbReference type="Proteomes" id="UP001519503">
    <property type="component" value="Unassembled WGS sequence"/>
</dbReference>
<evidence type="ECO:0000313" key="9">
    <source>
        <dbReference type="EMBL" id="MBS9337778.1"/>
    </source>
</evidence>
<protein>
    <recommendedName>
        <fullName evidence="5">Exodeoxyribonuclease 7 large subunit</fullName>
        <ecNumber evidence="5">3.1.11.6</ecNumber>
    </recommendedName>
    <alternativeName>
        <fullName evidence="5">Exodeoxyribonuclease VII large subunit</fullName>
        <shortName evidence="5">Exonuclease VII large subunit</shortName>
    </alternativeName>
</protein>
<dbReference type="HAMAP" id="MF_00378">
    <property type="entry name" value="Exonuc_7_L"/>
    <property type="match status" value="1"/>
</dbReference>
<keyword evidence="10" id="KW-1185">Reference proteome</keyword>
<dbReference type="InterPro" id="IPR020579">
    <property type="entry name" value="Exonuc_VII_lsu_C"/>
</dbReference>
<comment type="subcellular location">
    <subcellularLocation>
        <location evidence="5 6">Cytoplasm</location>
    </subcellularLocation>
</comment>
<evidence type="ECO:0000256" key="3">
    <source>
        <dbReference type="ARBA" id="ARBA00022801"/>
    </source>
</evidence>
<evidence type="ECO:0000256" key="6">
    <source>
        <dbReference type="RuleBase" id="RU004355"/>
    </source>
</evidence>
<evidence type="ECO:0000313" key="10">
    <source>
        <dbReference type="Proteomes" id="UP001519503"/>
    </source>
</evidence>
<feature type="domain" description="OB-fold nucleic acid binding" evidence="8">
    <location>
        <begin position="16"/>
        <end position="110"/>
    </location>
</feature>
<evidence type="ECO:0000259" key="7">
    <source>
        <dbReference type="Pfam" id="PF02601"/>
    </source>
</evidence>
<proteinExistence type="inferred from homology"/>
<dbReference type="PANTHER" id="PTHR30008:SF0">
    <property type="entry name" value="EXODEOXYRIBONUCLEASE 7 LARGE SUBUNIT"/>
    <property type="match status" value="1"/>
</dbReference>
<comment type="subunit">
    <text evidence="5">Heterooligomer composed of large and small subunits.</text>
</comment>
<evidence type="ECO:0000256" key="4">
    <source>
        <dbReference type="ARBA" id="ARBA00022839"/>
    </source>
</evidence>
<dbReference type="InterPro" id="IPR003753">
    <property type="entry name" value="Exonuc_VII_L"/>
</dbReference>
<comment type="caution">
    <text evidence="9">The sequence shown here is derived from an EMBL/GenBank/DDBJ whole genome shotgun (WGS) entry which is preliminary data.</text>
</comment>
<dbReference type="Pfam" id="PF13742">
    <property type="entry name" value="tRNA_anti_2"/>
    <property type="match status" value="1"/>
</dbReference>
<dbReference type="GO" id="GO:0008855">
    <property type="term" value="F:exodeoxyribonuclease VII activity"/>
    <property type="evidence" value="ECO:0007669"/>
    <property type="project" value="UniProtKB-EC"/>
</dbReference>
<dbReference type="EC" id="3.1.11.6" evidence="5"/>
<dbReference type="InterPro" id="IPR025824">
    <property type="entry name" value="OB-fold_nuc-bd_dom"/>
</dbReference>
<gene>
    <name evidence="5 9" type="primary">xseA</name>
    <name evidence="9" type="ORF">G6R30_04795</name>
</gene>
<keyword evidence="1 5" id="KW-0963">Cytoplasm</keyword>
<dbReference type="RefSeq" id="WP_213822009.1">
    <property type="nucleotide sequence ID" value="NZ_JAAMFL010000007.1"/>
</dbReference>
<keyword evidence="3 5" id="KW-0378">Hydrolase</keyword>
<name>A0ABS5QX46_9LACO</name>
<comment type="function">
    <text evidence="5">Bidirectionally degrades single-stranded DNA into large acid-insoluble oligonucleotides, which are then degraded further into small acid-soluble oligonucleotides.</text>
</comment>